<reference evidence="1 2" key="2">
    <citation type="journal article" date="2022" name="Mol. Ecol. Resour.">
        <title>The genomes of chicory, endive, great burdock and yacon provide insights into Asteraceae paleo-polyploidization history and plant inulin production.</title>
        <authorList>
            <person name="Fan W."/>
            <person name="Wang S."/>
            <person name="Wang H."/>
            <person name="Wang A."/>
            <person name="Jiang F."/>
            <person name="Liu H."/>
            <person name="Zhao H."/>
            <person name="Xu D."/>
            <person name="Zhang Y."/>
        </authorList>
    </citation>
    <scope>NUCLEOTIDE SEQUENCE [LARGE SCALE GENOMIC DNA]</scope>
    <source>
        <strain evidence="2">cv. Punajuju</strain>
        <tissue evidence="1">Leaves</tissue>
    </source>
</reference>
<protein>
    <submittedName>
        <fullName evidence="1">Uncharacterized protein</fullName>
    </submittedName>
</protein>
<comment type="caution">
    <text evidence="1">The sequence shown here is derived from an EMBL/GenBank/DDBJ whole genome shotgun (WGS) entry which is preliminary data.</text>
</comment>
<name>A0ACB9DTX5_CICIN</name>
<dbReference type="Proteomes" id="UP001055811">
    <property type="component" value="Linkage Group LG04"/>
</dbReference>
<proteinExistence type="predicted"/>
<evidence type="ECO:0000313" key="2">
    <source>
        <dbReference type="Proteomes" id="UP001055811"/>
    </source>
</evidence>
<accession>A0ACB9DTX5</accession>
<evidence type="ECO:0000313" key="1">
    <source>
        <dbReference type="EMBL" id="KAI3750002.1"/>
    </source>
</evidence>
<organism evidence="1 2">
    <name type="scientific">Cichorium intybus</name>
    <name type="common">Chicory</name>
    <dbReference type="NCBI Taxonomy" id="13427"/>
    <lineage>
        <taxon>Eukaryota</taxon>
        <taxon>Viridiplantae</taxon>
        <taxon>Streptophyta</taxon>
        <taxon>Embryophyta</taxon>
        <taxon>Tracheophyta</taxon>
        <taxon>Spermatophyta</taxon>
        <taxon>Magnoliopsida</taxon>
        <taxon>eudicotyledons</taxon>
        <taxon>Gunneridae</taxon>
        <taxon>Pentapetalae</taxon>
        <taxon>asterids</taxon>
        <taxon>campanulids</taxon>
        <taxon>Asterales</taxon>
        <taxon>Asteraceae</taxon>
        <taxon>Cichorioideae</taxon>
        <taxon>Cichorieae</taxon>
        <taxon>Cichoriinae</taxon>
        <taxon>Cichorium</taxon>
    </lineage>
</organism>
<sequence>MSWRYMCGQLMSIYVHEFLYTLKISTHFKYFDLEVVTISVAFTAKSKELLDKEKVKRPRLSQVVVDVKQREN</sequence>
<dbReference type="EMBL" id="CM042012">
    <property type="protein sequence ID" value="KAI3750002.1"/>
    <property type="molecule type" value="Genomic_DNA"/>
</dbReference>
<keyword evidence="2" id="KW-1185">Reference proteome</keyword>
<gene>
    <name evidence="1" type="ORF">L2E82_20626</name>
</gene>
<reference evidence="2" key="1">
    <citation type="journal article" date="2022" name="Mol. Ecol. Resour.">
        <title>The genomes of chicory, endive, great burdock and yacon provide insights into Asteraceae palaeo-polyploidization history and plant inulin production.</title>
        <authorList>
            <person name="Fan W."/>
            <person name="Wang S."/>
            <person name="Wang H."/>
            <person name="Wang A."/>
            <person name="Jiang F."/>
            <person name="Liu H."/>
            <person name="Zhao H."/>
            <person name="Xu D."/>
            <person name="Zhang Y."/>
        </authorList>
    </citation>
    <scope>NUCLEOTIDE SEQUENCE [LARGE SCALE GENOMIC DNA]</scope>
    <source>
        <strain evidence="2">cv. Punajuju</strain>
    </source>
</reference>